<comment type="subcellular location">
    <subcellularLocation>
        <location evidence="1">Cell outer membrane</location>
    </subcellularLocation>
</comment>
<reference evidence="6" key="1">
    <citation type="journal article" date="2019" name="PLoS Negl. Trop. Dis.">
        <title>Revisiting the worldwide diversity of Leptospira species in the environment.</title>
        <authorList>
            <person name="Vincent A.T."/>
            <person name="Schiettekatte O."/>
            <person name="Bourhy P."/>
            <person name="Veyrier F.J."/>
            <person name="Picardeau M."/>
        </authorList>
    </citation>
    <scope>NUCLEOTIDE SEQUENCE [LARGE SCALE GENOMIC DNA]</scope>
    <source>
        <strain evidence="6">201800277</strain>
    </source>
</reference>
<dbReference type="GO" id="GO:0009279">
    <property type="term" value="C:cell outer membrane"/>
    <property type="evidence" value="ECO:0007669"/>
    <property type="project" value="UniProtKB-SubCell"/>
</dbReference>
<dbReference type="PRINTS" id="PR01021">
    <property type="entry name" value="OMPADOMAIN"/>
</dbReference>
<dbReference type="Pfam" id="PF00691">
    <property type="entry name" value="OmpA"/>
    <property type="match status" value="1"/>
</dbReference>
<keyword evidence="7" id="KW-1185">Reference proteome</keyword>
<name>A0A2M9XYW0_9LEPT</name>
<dbReference type="PANTHER" id="PTHR30329:SF21">
    <property type="entry name" value="LIPOPROTEIN YIAD-RELATED"/>
    <property type="match status" value="1"/>
</dbReference>
<feature type="domain" description="OmpA-like" evidence="5">
    <location>
        <begin position="501"/>
        <end position="618"/>
    </location>
</feature>
<dbReference type="EMBL" id="RQFP01000001">
    <property type="protein sequence ID" value="TGK95455.1"/>
    <property type="molecule type" value="Genomic_DNA"/>
</dbReference>
<dbReference type="CDD" id="cd07185">
    <property type="entry name" value="OmpA_C-like"/>
    <property type="match status" value="1"/>
</dbReference>
<evidence type="ECO:0000256" key="1">
    <source>
        <dbReference type="ARBA" id="ARBA00004442"/>
    </source>
</evidence>
<dbReference type="Proteomes" id="UP000297891">
    <property type="component" value="Unassembled WGS sequence"/>
</dbReference>
<dbReference type="InterPro" id="IPR011659">
    <property type="entry name" value="WD40"/>
</dbReference>
<dbReference type="InterPro" id="IPR036737">
    <property type="entry name" value="OmpA-like_sf"/>
</dbReference>
<dbReference type="OrthoDB" id="345640at2"/>
<evidence type="ECO:0000256" key="2">
    <source>
        <dbReference type="ARBA" id="ARBA00023136"/>
    </source>
</evidence>
<comment type="caution">
    <text evidence="6">The sequence shown here is derived from an EMBL/GenBank/DDBJ whole genome shotgun (WGS) entry which is preliminary data.</text>
</comment>
<dbReference type="InterPro" id="IPR006664">
    <property type="entry name" value="OMP_bac"/>
</dbReference>
<evidence type="ECO:0000259" key="5">
    <source>
        <dbReference type="PROSITE" id="PS51123"/>
    </source>
</evidence>
<dbReference type="Gene3D" id="3.30.1330.60">
    <property type="entry name" value="OmpA-like domain"/>
    <property type="match status" value="1"/>
</dbReference>
<keyword evidence="2 4" id="KW-0472">Membrane</keyword>
<evidence type="ECO:0000256" key="3">
    <source>
        <dbReference type="ARBA" id="ARBA00023237"/>
    </source>
</evidence>
<evidence type="ECO:0000313" key="7">
    <source>
        <dbReference type="Proteomes" id="UP000297891"/>
    </source>
</evidence>
<gene>
    <name evidence="6" type="ORF">EHQ30_02100</name>
</gene>
<dbReference type="InterPro" id="IPR006665">
    <property type="entry name" value="OmpA-like"/>
</dbReference>
<dbReference type="Pfam" id="PF07676">
    <property type="entry name" value="PD40"/>
    <property type="match status" value="1"/>
</dbReference>
<dbReference type="RefSeq" id="WP_100791671.1">
    <property type="nucleotide sequence ID" value="NZ_NPDQ01000007.1"/>
</dbReference>
<sequence length="618" mass="69315">MARILIIILLLFGNGLISSQSVKNGIQVLEGDLLNTGHLLRTDKQVFRISSGVLQEELAYLAGKKIRMLCDVQGDTCSPIRYEIEPFESGKTPDWTLKKIPRYVTGGLFSFNPQSTPDGKILFWTALVREGGRSTQKIWAAKRDQYGFWMQGEQLPSPLNNRFPSAVISALPGGNELFVFGNFGEEEMLDNLKKEMMYKSQIASREAQNPKEFHIVLTKLETEYKERSEKIQNRAPLYKTHKTESGWSMPTPINFPSFYNWYRKADNPNQQVFGGSALASSGRTLIYSAQQKKNFGKLDLYVSLQNDTGVFEEGINLGNTLNTGEEEMAPFLAPDDKTLYFSSSGRKEGISIFISRRQNDSWTSWSEPQELSSNLRGVNFFSIPAVGNWAYVSRDGELYMAAIPHHFQPDPVVVIKGKVVDEEGKPLSAHVQYESLIRKKSIGSTVSDPNTGEFSIILPYDENYGFYGEKEGYLPVSQNLNLVGKEKEDKEKTVLLVLPKLKKGNQIVMNNLFFAFRSAELAKESEPELDRLAGILRRSANLKVSIEGHTDNVGTKSANQKLSLERANSVANYLKSKHKIEESRIAVIGQGSSAPLADNQTEEGRGTNRRVVFKISEE</sequence>
<dbReference type="PROSITE" id="PS51123">
    <property type="entry name" value="OMPA_2"/>
    <property type="match status" value="1"/>
</dbReference>
<dbReference type="SUPFAM" id="SSF103088">
    <property type="entry name" value="OmpA-like"/>
    <property type="match status" value="1"/>
</dbReference>
<accession>A0A2M9XYW0</accession>
<proteinExistence type="predicted"/>
<dbReference type="InterPro" id="IPR050330">
    <property type="entry name" value="Bact_OuterMem_StrucFunc"/>
</dbReference>
<evidence type="ECO:0000313" key="6">
    <source>
        <dbReference type="EMBL" id="TGK95455.1"/>
    </source>
</evidence>
<organism evidence="6 7">
    <name type="scientific">Leptospira brenneri</name>
    <dbReference type="NCBI Taxonomy" id="2023182"/>
    <lineage>
        <taxon>Bacteria</taxon>
        <taxon>Pseudomonadati</taxon>
        <taxon>Spirochaetota</taxon>
        <taxon>Spirochaetia</taxon>
        <taxon>Leptospirales</taxon>
        <taxon>Leptospiraceae</taxon>
        <taxon>Leptospira</taxon>
    </lineage>
</organism>
<dbReference type="PANTHER" id="PTHR30329">
    <property type="entry name" value="STATOR ELEMENT OF FLAGELLAR MOTOR COMPLEX"/>
    <property type="match status" value="1"/>
</dbReference>
<dbReference type="AlphaFoldDB" id="A0A2M9XYW0"/>
<protein>
    <recommendedName>
        <fullName evidence="5">OmpA-like domain-containing protein</fullName>
    </recommendedName>
</protein>
<evidence type="ECO:0000256" key="4">
    <source>
        <dbReference type="PROSITE-ProRule" id="PRU00473"/>
    </source>
</evidence>
<keyword evidence="3" id="KW-0998">Cell outer membrane</keyword>
<dbReference type="SUPFAM" id="SSF75011">
    <property type="entry name" value="3-carboxy-cis,cis-mucoante lactonizing enzyme"/>
    <property type="match status" value="1"/>
</dbReference>